<dbReference type="PROSITE" id="PS00107">
    <property type="entry name" value="PROTEIN_KINASE_ATP"/>
    <property type="match status" value="1"/>
</dbReference>
<dbReference type="PROSITE" id="PS50011">
    <property type="entry name" value="PROTEIN_KINASE_DOM"/>
    <property type="match status" value="1"/>
</dbReference>
<gene>
    <name evidence="7" type="ORF">CAUJ_LOCUS7096</name>
</gene>
<keyword evidence="1" id="KW-0808">Transferase</keyword>
<keyword evidence="8" id="KW-1185">Reference proteome</keyword>
<proteinExistence type="predicted"/>
<comment type="caution">
    <text evidence="7">The sequence shown here is derived from an EMBL/GenBank/DDBJ whole genome shotgun (WGS) entry which is preliminary data.</text>
</comment>
<protein>
    <recommendedName>
        <fullName evidence="6">Protein kinase domain-containing protein</fullName>
    </recommendedName>
</protein>
<dbReference type="Gene3D" id="1.10.510.10">
    <property type="entry name" value="Transferase(Phosphotransferase) domain 1"/>
    <property type="match status" value="1"/>
</dbReference>
<dbReference type="SUPFAM" id="SSF56112">
    <property type="entry name" value="Protein kinase-like (PK-like)"/>
    <property type="match status" value="1"/>
</dbReference>
<evidence type="ECO:0000259" key="6">
    <source>
        <dbReference type="PROSITE" id="PS50011"/>
    </source>
</evidence>
<reference evidence="7" key="1">
    <citation type="submission" date="2020-10" db="EMBL/GenBank/DDBJ databases">
        <authorList>
            <person name="Kikuchi T."/>
        </authorList>
    </citation>
    <scope>NUCLEOTIDE SEQUENCE</scope>
    <source>
        <strain evidence="7">NKZ352</strain>
    </source>
</reference>
<dbReference type="InterPro" id="IPR000719">
    <property type="entry name" value="Prot_kinase_dom"/>
</dbReference>
<evidence type="ECO:0000256" key="3">
    <source>
        <dbReference type="ARBA" id="ARBA00022777"/>
    </source>
</evidence>
<keyword evidence="2 5" id="KW-0547">Nucleotide-binding</keyword>
<dbReference type="InterPro" id="IPR017441">
    <property type="entry name" value="Protein_kinase_ATP_BS"/>
</dbReference>
<evidence type="ECO:0000313" key="7">
    <source>
        <dbReference type="EMBL" id="CAD6191177.1"/>
    </source>
</evidence>
<evidence type="ECO:0000256" key="2">
    <source>
        <dbReference type="ARBA" id="ARBA00022741"/>
    </source>
</evidence>
<dbReference type="InterPro" id="IPR011009">
    <property type="entry name" value="Kinase-like_dom_sf"/>
</dbReference>
<sequence>MVTILIVHKGTTHNTTPPAASRRTSWLGGASSKERMVVLLLRKSQSSVERTSDGKLKVEKEKIIFAFSKSKSGGDYDSRFKKLFTYTGYLGMGGHGIVMRVRRNSDGQEFALKRIRTTDNPRRIARCEREVRVLRSLEHPQFLEYIDSWGERPPKNWQENEDKKMLPEEHFECIAKAGIFKKPGNIFFSRGIWEEDGRIIIGDMGLATVPNSKKAELKGLFGKPDDFATNARGTYVYQAPEQRFGDDIDEKVDVFAFGLICAELLKPFPSHRVRNQFFERIRRNGDDLFEKDRNAERFIKWCTNKDPEDRPSFEQIVASTYLADVAL</sequence>
<dbReference type="GO" id="GO:0005634">
    <property type="term" value="C:nucleus"/>
    <property type="evidence" value="ECO:0007669"/>
    <property type="project" value="TreeGrafter"/>
</dbReference>
<evidence type="ECO:0000256" key="4">
    <source>
        <dbReference type="ARBA" id="ARBA00022840"/>
    </source>
</evidence>
<organism evidence="7 8">
    <name type="scientific">Caenorhabditis auriculariae</name>
    <dbReference type="NCBI Taxonomy" id="2777116"/>
    <lineage>
        <taxon>Eukaryota</taxon>
        <taxon>Metazoa</taxon>
        <taxon>Ecdysozoa</taxon>
        <taxon>Nematoda</taxon>
        <taxon>Chromadorea</taxon>
        <taxon>Rhabditida</taxon>
        <taxon>Rhabditina</taxon>
        <taxon>Rhabditomorpha</taxon>
        <taxon>Rhabditoidea</taxon>
        <taxon>Rhabditidae</taxon>
        <taxon>Peloderinae</taxon>
        <taxon>Caenorhabditis</taxon>
    </lineage>
</organism>
<evidence type="ECO:0000313" key="8">
    <source>
        <dbReference type="Proteomes" id="UP000835052"/>
    </source>
</evidence>
<dbReference type="GO" id="GO:0005737">
    <property type="term" value="C:cytoplasm"/>
    <property type="evidence" value="ECO:0007669"/>
    <property type="project" value="TreeGrafter"/>
</dbReference>
<keyword evidence="4 5" id="KW-0067">ATP-binding</keyword>
<dbReference type="EMBL" id="CAJGYM010000019">
    <property type="protein sequence ID" value="CAD6191177.1"/>
    <property type="molecule type" value="Genomic_DNA"/>
</dbReference>
<dbReference type="Gene3D" id="3.30.200.20">
    <property type="entry name" value="Phosphorylase Kinase, domain 1"/>
    <property type="match status" value="1"/>
</dbReference>
<dbReference type="GO" id="GO:0004672">
    <property type="term" value="F:protein kinase activity"/>
    <property type="evidence" value="ECO:0007669"/>
    <property type="project" value="InterPro"/>
</dbReference>
<accession>A0A8S1H6Z3</accession>
<evidence type="ECO:0000256" key="5">
    <source>
        <dbReference type="PROSITE-ProRule" id="PRU10141"/>
    </source>
</evidence>
<dbReference type="OrthoDB" id="5864419at2759"/>
<evidence type="ECO:0000256" key="1">
    <source>
        <dbReference type="ARBA" id="ARBA00022679"/>
    </source>
</evidence>
<dbReference type="GO" id="GO:0005524">
    <property type="term" value="F:ATP binding"/>
    <property type="evidence" value="ECO:0007669"/>
    <property type="project" value="UniProtKB-UniRule"/>
</dbReference>
<dbReference type="PANTHER" id="PTHR11042">
    <property type="entry name" value="EUKARYOTIC TRANSLATION INITIATION FACTOR 2-ALPHA KINASE EIF2-ALPHA KINASE -RELATED"/>
    <property type="match status" value="1"/>
</dbReference>
<feature type="domain" description="Protein kinase" evidence="6">
    <location>
        <begin position="84"/>
        <end position="322"/>
    </location>
</feature>
<dbReference type="AlphaFoldDB" id="A0A8S1H6Z3"/>
<dbReference type="InterPro" id="IPR050339">
    <property type="entry name" value="CC_SR_Kinase"/>
</dbReference>
<dbReference type="Proteomes" id="UP000835052">
    <property type="component" value="Unassembled WGS sequence"/>
</dbReference>
<dbReference type="Pfam" id="PF00069">
    <property type="entry name" value="Pkinase"/>
    <property type="match status" value="1"/>
</dbReference>
<feature type="binding site" evidence="5">
    <location>
        <position position="113"/>
    </location>
    <ligand>
        <name>ATP</name>
        <dbReference type="ChEBI" id="CHEBI:30616"/>
    </ligand>
</feature>
<keyword evidence="3" id="KW-0418">Kinase</keyword>
<name>A0A8S1H6Z3_9PELO</name>
<dbReference type="SMART" id="SM00220">
    <property type="entry name" value="S_TKc"/>
    <property type="match status" value="1"/>
</dbReference>